<feature type="region of interest" description="Disordered" evidence="1">
    <location>
        <begin position="158"/>
        <end position="203"/>
    </location>
</feature>
<feature type="compositionally biased region" description="Basic and acidic residues" evidence="1">
    <location>
        <begin position="158"/>
        <end position="170"/>
    </location>
</feature>
<organism evidence="3 4">
    <name type="scientific">Popillia japonica</name>
    <name type="common">Japanese beetle</name>
    <dbReference type="NCBI Taxonomy" id="7064"/>
    <lineage>
        <taxon>Eukaryota</taxon>
        <taxon>Metazoa</taxon>
        <taxon>Ecdysozoa</taxon>
        <taxon>Arthropoda</taxon>
        <taxon>Hexapoda</taxon>
        <taxon>Insecta</taxon>
        <taxon>Pterygota</taxon>
        <taxon>Neoptera</taxon>
        <taxon>Endopterygota</taxon>
        <taxon>Coleoptera</taxon>
        <taxon>Polyphaga</taxon>
        <taxon>Scarabaeiformia</taxon>
        <taxon>Scarabaeidae</taxon>
        <taxon>Rutelinae</taxon>
        <taxon>Popillia</taxon>
    </lineage>
</organism>
<evidence type="ECO:0000313" key="4">
    <source>
        <dbReference type="Proteomes" id="UP001458880"/>
    </source>
</evidence>
<evidence type="ECO:0000256" key="1">
    <source>
        <dbReference type="SAM" id="MobiDB-lite"/>
    </source>
</evidence>
<dbReference type="Proteomes" id="UP001458880">
    <property type="component" value="Unassembled WGS sequence"/>
</dbReference>
<feature type="chain" id="PRO_5043968322" evidence="2">
    <location>
        <begin position="21"/>
        <end position="449"/>
    </location>
</feature>
<feature type="compositionally biased region" description="Low complexity" evidence="1">
    <location>
        <begin position="173"/>
        <end position="189"/>
    </location>
</feature>
<dbReference type="EMBL" id="JASPKY010000297">
    <property type="protein sequence ID" value="KAK9710151.1"/>
    <property type="molecule type" value="Genomic_DNA"/>
</dbReference>
<dbReference type="AlphaFoldDB" id="A0AAW1JZ34"/>
<reference evidence="3 4" key="1">
    <citation type="journal article" date="2024" name="BMC Genomics">
        <title>De novo assembly and annotation of Popillia japonica's genome with initial clues to its potential as an invasive pest.</title>
        <authorList>
            <person name="Cucini C."/>
            <person name="Boschi S."/>
            <person name="Funari R."/>
            <person name="Cardaioli E."/>
            <person name="Iannotti N."/>
            <person name="Marturano G."/>
            <person name="Paoli F."/>
            <person name="Bruttini M."/>
            <person name="Carapelli A."/>
            <person name="Frati F."/>
            <person name="Nardi F."/>
        </authorList>
    </citation>
    <scope>NUCLEOTIDE SEQUENCE [LARGE SCALE GENOMIC DNA]</scope>
    <source>
        <strain evidence="3">DMR45628</strain>
    </source>
</reference>
<gene>
    <name evidence="3" type="ORF">QE152_g26172</name>
</gene>
<comment type="caution">
    <text evidence="3">The sequence shown here is derived from an EMBL/GenBank/DDBJ whole genome shotgun (WGS) entry which is preliminary data.</text>
</comment>
<name>A0AAW1JZ34_POPJA</name>
<evidence type="ECO:0000256" key="2">
    <source>
        <dbReference type="SAM" id="SignalP"/>
    </source>
</evidence>
<proteinExistence type="predicted"/>
<keyword evidence="4" id="KW-1185">Reference proteome</keyword>
<keyword evidence="2" id="KW-0732">Signal</keyword>
<accession>A0AAW1JZ34</accession>
<sequence>MAIYIVIVLLGLSHINFLSARKYHTVVKSNYQLDDLEQIDKDGNTFSVPLVPVDDDVPLSDLEEGLRLIKVNRKLLDSEQSNFEQIQEHFPYRHNGIGGRRYENPKKFQYTYSVLNSEIPKRQRGNKEINDTDFILPKREIQQIFYPERLNIDVTKNDKESAATDVKPEEIISVSSGSRSTENSSSVSSNDKDEQKNELNPNANLSVSVDKHQNNDHKIDPLHSILDPHILNNYDLLKHIYHRFLVGPIPYHFSQFQPHHLGAQPNVVNIYYDKRFMQNAPGSHSFIYSTPIEGNLPVPEPLAQVIHVPSDIHNPQLVHVPPLHVSQPVDVSPQIYEPQLIHVTPDIHDSQPINEHQPILSPQPIHLSQEVPQIDAVHPHLLPVTHLTSLYPSFDLSTSDKTEAEEEVVLKDPEPFQPINFGTDVEKDISNEYFLPKSEENVPTNKLWY</sequence>
<feature type="signal peptide" evidence="2">
    <location>
        <begin position="1"/>
        <end position="20"/>
    </location>
</feature>
<protein>
    <submittedName>
        <fullName evidence="3">Uncharacterized protein</fullName>
    </submittedName>
</protein>
<evidence type="ECO:0000313" key="3">
    <source>
        <dbReference type="EMBL" id="KAK9710151.1"/>
    </source>
</evidence>